<feature type="signal peptide" evidence="4">
    <location>
        <begin position="1"/>
        <end position="19"/>
    </location>
</feature>
<dbReference type="Gene3D" id="1.25.40.10">
    <property type="entry name" value="Tetratricopeptide repeat domain"/>
    <property type="match status" value="2"/>
</dbReference>
<keyword evidence="2 3" id="KW-0802">TPR repeat</keyword>
<dbReference type="RefSeq" id="WP_183307138.1">
    <property type="nucleotide sequence ID" value="NZ_JACIEP010000006.1"/>
</dbReference>
<feature type="repeat" description="TPR" evidence="3">
    <location>
        <begin position="23"/>
        <end position="56"/>
    </location>
</feature>
<reference evidence="5 6" key="1">
    <citation type="submission" date="2020-08" db="EMBL/GenBank/DDBJ databases">
        <title>Genomic Encyclopedia of Type Strains, Phase IV (KMG-IV): sequencing the most valuable type-strain genomes for metagenomic binning, comparative biology and taxonomic classification.</title>
        <authorList>
            <person name="Goeker M."/>
        </authorList>
    </citation>
    <scope>NUCLEOTIDE SEQUENCE [LARGE SCALE GENOMIC DNA]</scope>
    <source>
        <strain evidence="5 6">DSM 104969</strain>
    </source>
</reference>
<gene>
    <name evidence="5" type="ORF">GGR21_002140</name>
</gene>
<dbReference type="SUPFAM" id="SSF48452">
    <property type="entry name" value="TPR-like"/>
    <property type="match status" value="1"/>
</dbReference>
<accession>A0A840CNI8</accession>
<keyword evidence="1" id="KW-0677">Repeat</keyword>
<evidence type="ECO:0000313" key="5">
    <source>
        <dbReference type="EMBL" id="MBB4036239.1"/>
    </source>
</evidence>
<dbReference type="PANTHER" id="PTHR44858:SF1">
    <property type="entry name" value="UDP-N-ACETYLGLUCOSAMINE--PEPTIDE N-ACETYLGLUCOSAMINYLTRANSFERASE SPINDLY-RELATED"/>
    <property type="match status" value="1"/>
</dbReference>
<dbReference type="Pfam" id="PF00515">
    <property type="entry name" value="TPR_1"/>
    <property type="match status" value="1"/>
</dbReference>
<dbReference type="AlphaFoldDB" id="A0A840CNI8"/>
<organism evidence="5 6">
    <name type="scientific">Dysgonomonas hofstadii</name>
    <dbReference type="NCBI Taxonomy" id="637886"/>
    <lineage>
        <taxon>Bacteria</taxon>
        <taxon>Pseudomonadati</taxon>
        <taxon>Bacteroidota</taxon>
        <taxon>Bacteroidia</taxon>
        <taxon>Bacteroidales</taxon>
        <taxon>Dysgonomonadaceae</taxon>
        <taxon>Dysgonomonas</taxon>
    </lineage>
</organism>
<evidence type="ECO:0000313" key="6">
    <source>
        <dbReference type="Proteomes" id="UP000555103"/>
    </source>
</evidence>
<evidence type="ECO:0000256" key="4">
    <source>
        <dbReference type="SAM" id="SignalP"/>
    </source>
</evidence>
<evidence type="ECO:0000256" key="1">
    <source>
        <dbReference type="ARBA" id="ARBA00022737"/>
    </source>
</evidence>
<feature type="chain" id="PRO_5032377189" evidence="4">
    <location>
        <begin position="20"/>
        <end position="343"/>
    </location>
</feature>
<sequence length="343" mass="39449">MRNCLIIFFLLFTTLTTYAQPSSEKLIRQGVALHDKGRYKEAIACYEEALKVNPSSMSAVYEMSLSYLHLKDYDKALRYSTRVITANFQPLLVDAYIVKGTVLANQNKIADAINLLNEAVEKCGDEYLLHFNLGLCYFNGKNNKMAAQHLRKAIEIDATHASAFLLYAYALNDLGQWLQSFYSFHFFLLLEPNTERSKDAFGEMLDLLNANYDSQPAKLEPESGVDRHKIYEAIKRIRTSSTEPAAQYKFYEEASKTIFFQLGQLQDDTQTGLMWFFFVPTYDEILGSGHFETYCRYVSVSYFPESLEWWDKNKTQVDNFIEWFESGQSSADEDADFGDDSDL</sequence>
<dbReference type="PROSITE" id="PS50293">
    <property type="entry name" value="TPR_REGION"/>
    <property type="match status" value="1"/>
</dbReference>
<comment type="caution">
    <text evidence="5">The sequence shown here is derived from an EMBL/GenBank/DDBJ whole genome shotgun (WGS) entry which is preliminary data.</text>
</comment>
<evidence type="ECO:0000256" key="2">
    <source>
        <dbReference type="ARBA" id="ARBA00022803"/>
    </source>
</evidence>
<dbReference type="InterPro" id="IPR019734">
    <property type="entry name" value="TPR_rpt"/>
</dbReference>
<proteinExistence type="predicted"/>
<dbReference type="Pfam" id="PF13432">
    <property type="entry name" value="TPR_16"/>
    <property type="match status" value="1"/>
</dbReference>
<evidence type="ECO:0000256" key="3">
    <source>
        <dbReference type="PROSITE-ProRule" id="PRU00339"/>
    </source>
</evidence>
<protein>
    <submittedName>
        <fullName evidence="5">Tetratricopeptide (TPR) repeat protein</fullName>
    </submittedName>
</protein>
<feature type="repeat" description="TPR" evidence="3">
    <location>
        <begin position="127"/>
        <end position="160"/>
    </location>
</feature>
<dbReference type="PANTHER" id="PTHR44858">
    <property type="entry name" value="TETRATRICOPEPTIDE REPEAT PROTEIN 6"/>
    <property type="match status" value="1"/>
</dbReference>
<keyword evidence="4" id="KW-0732">Signal</keyword>
<dbReference type="Proteomes" id="UP000555103">
    <property type="component" value="Unassembled WGS sequence"/>
</dbReference>
<dbReference type="PROSITE" id="PS50005">
    <property type="entry name" value="TPR"/>
    <property type="match status" value="2"/>
</dbReference>
<dbReference type="SMART" id="SM00028">
    <property type="entry name" value="TPR"/>
    <property type="match status" value="4"/>
</dbReference>
<dbReference type="InterPro" id="IPR011990">
    <property type="entry name" value="TPR-like_helical_dom_sf"/>
</dbReference>
<keyword evidence="6" id="KW-1185">Reference proteome</keyword>
<dbReference type="EMBL" id="JACIEP010000006">
    <property type="protein sequence ID" value="MBB4036239.1"/>
    <property type="molecule type" value="Genomic_DNA"/>
</dbReference>
<dbReference type="InterPro" id="IPR050498">
    <property type="entry name" value="Ycf3"/>
</dbReference>
<name>A0A840CNI8_9BACT</name>